<accession>A0A1G7CRH6</accession>
<dbReference type="RefSeq" id="WP_092006168.1">
    <property type="nucleotide sequence ID" value="NZ_FMYQ01000047.1"/>
</dbReference>
<dbReference type="SUPFAM" id="SSF88874">
    <property type="entry name" value="Receptor-binding domain of short tail fibre protein gp12"/>
    <property type="match status" value="1"/>
</dbReference>
<dbReference type="InterPro" id="IPR022225">
    <property type="entry name" value="Phage_tail_fibre_N"/>
</dbReference>
<evidence type="ECO:0000313" key="5">
    <source>
        <dbReference type="Proteomes" id="UP000198908"/>
    </source>
</evidence>
<dbReference type="Pfam" id="PF07484">
    <property type="entry name" value="Collar"/>
    <property type="match status" value="1"/>
</dbReference>
<organism evidence="4 5">
    <name type="scientific">Paraburkholderia lycopersici</name>
    <dbReference type="NCBI Taxonomy" id="416944"/>
    <lineage>
        <taxon>Bacteria</taxon>
        <taxon>Pseudomonadati</taxon>
        <taxon>Pseudomonadota</taxon>
        <taxon>Betaproteobacteria</taxon>
        <taxon>Burkholderiales</taxon>
        <taxon>Burkholderiaceae</taxon>
        <taxon>Paraburkholderia</taxon>
    </lineage>
</organism>
<feature type="compositionally biased region" description="Low complexity" evidence="1">
    <location>
        <begin position="373"/>
        <end position="391"/>
    </location>
</feature>
<dbReference type="STRING" id="416944.SAMN05421548_14729"/>
<feature type="compositionally biased region" description="Basic and acidic residues" evidence="1">
    <location>
        <begin position="360"/>
        <end position="369"/>
    </location>
</feature>
<feature type="compositionally biased region" description="Polar residues" evidence="1">
    <location>
        <begin position="429"/>
        <end position="438"/>
    </location>
</feature>
<feature type="domain" description="Phage tail collar" evidence="2">
    <location>
        <begin position="305"/>
        <end position="359"/>
    </location>
</feature>
<dbReference type="Pfam" id="PF12571">
    <property type="entry name" value="Phage_tail_fib"/>
    <property type="match status" value="1"/>
</dbReference>
<protein>
    <submittedName>
        <fullName evidence="4">Phage Tail Collar Domain</fullName>
    </submittedName>
</protein>
<reference evidence="5" key="1">
    <citation type="submission" date="2016-09" db="EMBL/GenBank/DDBJ databases">
        <authorList>
            <person name="Varghese N."/>
            <person name="Submissions S."/>
        </authorList>
    </citation>
    <scope>NUCLEOTIDE SEQUENCE [LARGE SCALE GENOMIC DNA]</scope>
    <source>
        <strain evidence="5">TNe-862</strain>
    </source>
</reference>
<evidence type="ECO:0000259" key="3">
    <source>
        <dbReference type="Pfam" id="PF12571"/>
    </source>
</evidence>
<dbReference type="OrthoDB" id="8613813at2"/>
<proteinExistence type="predicted"/>
<feature type="compositionally biased region" description="Polar residues" evidence="1">
    <location>
        <begin position="392"/>
        <end position="406"/>
    </location>
</feature>
<keyword evidence="5" id="KW-1185">Reference proteome</keyword>
<dbReference type="InterPro" id="IPR011083">
    <property type="entry name" value="Phage_tail_collar_dom"/>
</dbReference>
<dbReference type="PANTHER" id="PTHR35191:SF1">
    <property type="entry name" value="PROPHAGE SIDE TAIL FIBER PROTEIN HOMOLOG STFQ-RELATED"/>
    <property type="match status" value="1"/>
</dbReference>
<feature type="domain" description="Phage tail fibre protein N-terminal" evidence="3">
    <location>
        <begin position="2"/>
        <end position="150"/>
    </location>
</feature>
<feature type="region of interest" description="Disordered" evidence="1">
    <location>
        <begin position="360"/>
        <end position="472"/>
    </location>
</feature>
<gene>
    <name evidence="4" type="ORF">SAMN05421548_14729</name>
</gene>
<dbReference type="PANTHER" id="PTHR35191">
    <property type="entry name" value="PROPHAGE SIDE TAIL FIBER PROTEIN HOMOLOG STFQ-RELATED"/>
    <property type="match status" value="1"/>
</dbReference>
<sequence length="515" mass="53466">MAYKTIHTKYGLQRIAQSETSGVPINLVAMAVGDGNGNDTTPDENQTQLVRERYRAKPNRVFQDPDNPLLFTVELIVPATEGGFTIREAAVFDDQGGMFTVSNVPAAYKPVGDGSEGAFSDTAVRVQFLVANASVVSISIDPNVAVATQQWITNTITVPYLLPGGTTGQVLKKHSNADGDTVWGDPTVAEAIVSIVEEVQTLAASQTAVTLAECTTEGLAVYIAGARLLPSQWTPDATDVRKLTLATSYAAGTKADFVQNEPGADRALLQSRNLADVASAATARTNLGVYSKEEADTKAPPSLIGFFASQTAPNGWLKANGAAVSRTAYAALFAKIGTIYGAGDNFNTFNLPDMRGEFPRGWDDGRGADGNRAFGSAQSHSFASHAHGASSDTQGNHAHGASTDTQGAHAHGGGTSAVGDHQHGMPKNASAQAGSDNNGMPIGTDQPDYGTGRNPLPTNPAGAHSHTIGTDVQGNHAHNVTVQTAGAHAHGITVAAAGGAETRPRNVALLACIKY</sequence>
<name>A0A1G7CRH6_9BURK</name>
<evidence type="ECO:0000256" key="1">
    <source>
        <dbReference type="SAM" id="MobiDB-lite"/>
    </source>
</evidence>
<dbReference type="InterPro" id="IPR037053">
    <property type="entry name" value="Phage_tail_collar_dom_sf"/>
</dbReference>
<dbReference type="EMBL" id="FMYQ01000047">
    <property type="protein sequence ID" value="SDE41811.1"/>
    <property type="molecule type" value="Genomic_DNA"/>
</dbReference>
<evidence type="ECO:0000259" key="2">
    <source>
        <dbReference type="Pfam" id="PF07484"/>
    </source>
</evidence>
<dbReference type="Proteomes" id="UP000198908">
    <property type="component" value="Unassembled WGS sequence"/>
</dbReference>
<dbReference type="AlphaFoldDB" id="A0A1G7CRH6"/>
<dbReference type="Gene3D" id="3.90.1340.10">
    <property type="entry name" value="Phage tail collar domain"/>
    <property type="match status" value="1"/>
</dbReference>
<evidence type="ECO:0000313" key="4">
    <source>
        <dbReference type="EMBL" id="SDE41811.1"/>
    </source>
</evidence>
<dbReference type="InterPro" id="IPR051934">
    <property type="entry name" value="Phage_Tail_Fiber_Structural"/>
</dbReference>